<evidence type="ECO:0000313" key="10">
    <source>
        <dbReference type="Proteomes" id="UP000694865"/>
    </source>
</evidence>
<feature type="transmembrane region" description="Helical" evidence="8">
    <location>
        <begin position="149"/>
        <end position="170"/>
    </location>
</feature>
<organism evidence="10 11">
    <name type="scientific">Saccoglossus kowalevskii</name>
    <name type="common">Acorn worm</name>
    <dbReference type="NCBI Taxonomy" id="10224"/>
    <lineage>
        <taxon>Eukaryota</taxon>
        <taxon>Metazoa</taxon>
        <taxon>Hemichordata</taxon>
        <taxon>Enteropneusta</taxon>
        <taxon>Harrimaniidae</taxon>
        <taxon>Saccoglossus</taxon>
    </lineage>
</organism>
<feature type="transmembrane region" description="Helical" evidence="8">
    <location>
        <begin position="116"/>
        <end position="137"/>
    </location>
</feature>
<protein>
    <submittedName>
        <fullName evidence="11">Uncharacterized protein LOC102801004</fullName>
    </submittedName>
</protein>
<dbReference type="Proteomes" id="UP000694865">
    <property type="component" value="Unplaced"/>
</dbReference>
<keyword evidence="2" id="KW-0813">Transport</keyword>
<feature type="transmembrane region" description="Helical" evidence="8">
    <location>
        <begin position="207"/>
        <end position="226"/>
    </location>
</feature>
<dbReference type="InterPro" id="IPR036259">
    <property type="entry name" value="MFS_trans_sf"/>
</dbReference>
<keyword evidence="5 8" id="KW-0472">Membrane</keyword>
<keyword evidence="4 8" id="KW-1133">Transmembrane helix</keyword>
<evidence type="ECO:0000256" key="4">
    <source>
        <dbReference type="ARBA" id="ARBA00022989"/>
    </source>
</evidence>
<dbReference type="RefSeq" id="XP_006816229.1">
    <property type="nucleotide sequence ID" value="XM_006816166.1"/>
</dbReference>
<evidence type="ECO:0000259" key="9">
    <source>
        <dbReference type="PROSITE" id="PS50850"/>
    </source>
</evidence>
<feature type="domain" description="Major facilitator superfamily (MFS) profile" evidence="9">
    <location>
        <begin position="1"/>
        <end position="263"/>
    </location>
</feature>
<feature type="transmembrane region" description="Helical" evidence="8">
    <location>
        <begin position="238"/>
        <end position="262"/>
    </location>
</feature>
<feature type="transmembrane region" description="Helical" evidence="8">
    <location>
        <begin position="182"/>
        <end position="200"/>
    </location>
</feature>
<comment type="similarity">
    <text evidence="6">Belongs to the major facilitator superfamily. Spinster (TC 2.A.1.49) family.</text>
</comment>
<dbReference type="PANTHER" id="PTHR23505">
    <property type="entry name" value="SPINSTER"/>
    <property type="match status" value="1"/>
</dbReference>
<feature type="region of interest" description="Disordered" evidence="7">
    <location>
        <begin position="283"/>
        <end position="306"/>
    </location>
</feature>
<keyword evidence="3 8" id="KW-0812">Transmembrane</keyword>
<evidence type="ECO:0000313" key="11">
    <source>
        <dbReference type="RefSeq" id="XP_006816229.1"/>
    </source>
</evidence>
<name>A0ABM0M888_SACKO</name>
<evidence type="ECO:0000256" key="2">
    <source>
        <dbReference type="ARBA" id="ARBA00022448"/>
    </source>
</evidence>
<dbReference type="PANTHER" id="PTHR23505:SF79">
    <property type="entry name" value="PROTEIN SPINSTER"/>
    <property type="match status" value="1"/>
</dbReference>
<comment type="subcellular location">
    <subcellularLocation>
        <location evidence="1">Membrane</location>
        <topology evidence="1">Multi-pass membrane protein</topology>
    </subcellularLocation>
</comment>
<accession>A0ABM0M888</accession>
<dbReference type="InterPro" id="IPR020846">
    <property type="entry name" value="MFS_dom"/>
</dbReference>
<evidence type="ECO:0000256" key="7">
    <source>
        <dbReference type="SAM" id="MobiDB-lite"/>
    </source>
</evidence>
<dbReference type="GeneID" id="102801004"/>
<evidence type="ECO:0000256" key="1">
    <source>
        <dbReference type="ARBA" id="ARBA00004141"/>
    </source>
</evidence>
<dbReference type="Pfam" id="PF07690">
    <property type="entry name" value="MFS_1"/>
    <property type="match status" value="1"/>
</dbReference>
<dbReference type="InterPro" id="IPR011701">
    <property type="entry name" value="MFS"/>
</dbReference>
<evidence type="ECO:0000256" key="5">
    <source>
        <dbReference type="ARBA" id="ARBA00023136"/>
    </source>
</evidence>
<feature type="transmembrane region" description="Helical" evidence="8">
    <location>
        <begin position="17"/>
        <end position="38"/>
    </location>
</feature>
<dbReference type="Gene3D" id="1.20.1250.20">
    <property type="entry name" value="MFS general substrate transporter like domains"/>
    <property type="match status" value="1"/>
</dbReference>
<sequence length="306" mass="33870">MAYAIGNFITQAKSWRWAFFIAGIPGFVLGVLIILTMMEPERKKIPKENNQEMKVSEYNSLSFCSKVGRVAKPFCNPSLLFICFAGAVRNGAGYVWAYNTQPFFDQYYPEVNTGMWLSWIPLVSGSISVVLGGFIADRVVKKSGPVGRIWVIVVSLLLASPFAALTLWLAPPWAFIMQIPTYIFGEMWVGVTLTVIVELVPSTIRTAAIAVYFFIISNIGGTMPLLVTPLADLTNLKIALLILYPGMYVTGALLYVTTLFVLKRDIDKAHNMDALTYSLLKDSEKSDGTSDVEDDTKKPSYGTVEN</sequence>
<keyword evidence="10" id="KW-1185">Reference proteome</keyword>
<dbReference type="PROSITE" id="PS50850">
    <property type="entry name" value="MFS"/>
    <property type="match status" value="1"/>
</dbReference>
<evidence type="ECO:0000256" key="8">
    <source>
        <dbReference type="SAM" id="Phobius"/>
    </source>
</evidence>
<evidence type="ECO:0000256" key="6">
    <source>
        <dbReference type="ARBA" id="ARBA00024338"/>
    </source>
</evidence>
<reference evidence="11" key="1">
    <citation type="submission" date="2025-08" db="UniProtKB">
        <authorList>
            <consortium name="RefSeq"/>
        </authorList>
    </citation>
    <scope>IDENTIFICATION</scope>
    <source>
        <tissue evidence="11">Testes</tissue>
    </source>
</reference>
<dbReference type="InterPro" id="IPR044770">
    <property type="entry name" value="MFS_spinster-like"/>
</dbReference>
<gene>
    <name evidence="11" type="primary">LOC102801004</name>
</gene>
<feature type="transmembrane region" description="Helical" evidence="8">
    <location>
        <begin position="79"/>
        <end position="96"/>
    </location>
</feature>
<proteinExistence type="inferred from homology"/>
<evidence type="ECO:0000256" key="3">
    <source>
        <dbReference type="ARBA" id="ARBA00022692"/>
    </source>
</evidence>
<dbReference type="SUPFAM" id="SSF103473">
    <property type="entry name" value="MFS general substrate transporter"/>
    <property type="match status" value="1"/>
</dbReference>